<sequence>MKTGVPTAGFPNVDQWEPFTAENPISLILDLPARTVVNYREPRMDFWKGLKLREFETRAPMSLNNLK</sequence>
<dbReference type="EMBL" id="CAJVCH010547343">
    <property type="protein sequence ID" value="CAG7828402.1"/>
    <property type="molecule type" value="Genomic_DNA"/>
</dbReference>
<accession>A0A8J2PG74</accession>
<gene>
    <name evidence="1" type="ORF">AFUS01_LOCUS38332</name>
</gene>
<dbReference type="Proteomes" id="UP000708208">
    <property type="component" value="Unassembled WGS sequence"/>
</dbReference>
<reference evidence="1" key="1">
    <citation type="submission" date="2021-06" db="EMBL/GenBank/DDBJ databases">
        <authorList>
            <person name="Hodson N. C."/>
            <person name="Mongue J. A."/>
            <person name="Jaron S. K."/>
        </authorList>
    </citation>
    <scope>NUCLEOTIDE SEQUENCE</scope>
</reference>
<proteinExistence type="predicted"/>
<organism evidence="1 2">
    <name type="scientific">Allacma fusca</name>
    <dbReference type="NCBI Taxonomy" id="39272"/>
    <lineage>
        <taxon>Eukaryota</taxon>
        <taxon>Metazoa</taxon>
        <taxon>Ecdysozoa</taxon>
        <taxon>Arthropoda</taxon>
        <taxon>Hexapoda</taxon>
        <taxon>Collembola</taxon>
        <taxon>Symphypleona</taxon>
        <taxon>Sminthuridae</taxon>
        <taxon>Allacma</taxon>
    </lineage>
</organism>
<evidence type="ECO:0000313" key="1">
    <source>
        <dbReference type="EMBL" id="CAG7828402.1"/>
    </source>
</evidence>
<protein>
    <submittedName>
        <fullName evidence="1">Uncharacterized protein</fullName>
    </submittedName>
</protein>
<comment type="caution">
    <text evidence="1">The sequence shown here is derived from an EMBL/GenBank/DDBJ whole genome shotgun (WGS) entry which is preliminary data.</text>
</comment>
<keyword evidence="2" id="KW-1185">Reference proteome</keyword>
<evidence type="ECO:0000313" key="2">
    <source>
        <dbReference type="Proteomes" id="UP000708208"/>
    </source>
</evidence>
<name>A0A8J2PG74_9HEXA</name>
<dbReference type="AlphaFoldDB" id="A0A8J2PG74"/>